<feature type="repeat" description="TPR" evidence="8">
    <location>
        <begin position="608"/>
        <end position="641"/>
    </location>
</feature>
<dbReference type="InterPro" id="IPR019734">
    <property type="entry name" value="TPR_rpt"/>
</dbReference>
<evidence type="ECO:0000256" key="8">
    <source>
        <dbReference type="PROSITE-ProRule" id="PRU00339"/>
    </source>
</evidence>
<evidence type="ECO:0000256" key="5">
    <source>
        <dbReference type="ARBA" id="ARBA00022737"/>
    </source>
</evidence>
<sequence length="668" mass="78121">MNNKVGSLKVNENLYKCSVIWLDASANSSQENINAQKQLRTSTNNLLIFEDDKQCLQHIHSMSKNDRIILIVSGRLGRIIVPKIAQLQQIISIYVYCQDKKANEQWAKQFSKVKDVIVRLDDLFDQIQSDRKQIKHHKIDEEIPICAFNSNILIEEHSSTELNGQFIHFQLLIDCLIRMKPSLNEKQEFISDLKEKFEKNSDNFKIVEEFERKYSSDQSITWYTRETFLYKMLNKALRVQDIKLLYLFRFFIRDLAQQLEKNKCSSIVRVYRGQKMSKKEIEMFQNSVGQFISMNSFLSTSLKSEIAENFISNNSSDDNKNVLFKIDADSRLKNIKAFSNITTFNDYEEEEILFMIGSIFQVIEIKRDNNRIWNIRLRLCSNNDEKLQSLFEYMRKKLGNGETNLYIFAGVLHDMGKLDYAEKYYRYYLKQLPDKHPHISACYHALGIVTSEKKDFKSSLTWYNKLLEIINRILENDDANIANIYNSSAIVYQEIGDHNQAIESYKKALIIWKKTYGEEHPDVAMCLSNLGNVYQDQKKYSKALECHQKALTIHQNHLPVHHPHIGTSHNNIGNSYVCLDQYDLALKHYTSSLKIYEKSLPPSHLHFAMTYENIGLIYEHLDDFEKALFNFKKASKIFSDSLPATNPNVIRIEQNVDRISSKLTSTYF</sequence>
<evidence type="ECO:0000256" key="3">
    <source>
        <dbReference type="ARBA" id="ARBA00022679"/>
    </source>
</evidence>
<accession>A0A813VKJ3</accession>
<evidence type="ECO:0000256" key="9">
    <source>
        <dbReference type="RuleBase" id="RU361228"/>
    </source>
</evidence>
<dbReference type="Pfam" id="PF13424">
    <property type="entry name" value="TPR_12"/>
    <property type="match status" value="2"/>
</dbReference>
<name>A0A813VKJ3_9BILA</name>
<evidence type="ECO:0000256" key="7">
    <source>
        <dbReference type="ARBA" id="ARBA00047597"/>
    </source>
</evidence>
<dbReference type="EC" id="2.4.2.31" evidence="9"/>
<dbReference type="GO" id="GO:0016779">
    <property type="term" value="F:nucleotidyltransferase activity"/>
    <property type="evidence" value="ECO:0007669"/>
    <property type="project" value="UniProtKB-KW"/>
</dbReference>
<dbReference type="InterPro" id="IPR000768">
    <property type="entry name" value="ART"/>
</dbReference>
<dbReference type="SMART" id="SM00028">
    <property type="entry name" value="TPR"/>
    <property type="match status" value="5"/>
</dbReference>
<feature type="repeat" description="TPR" evidence="8">
    <location>
        <begin position="482"/>
        <end position="515"/>
    </location>
</feature>
<dbReference type="Gene3D" id="1.25.40.10">
    <property type="entry name" value="Tetratricopeptide repeat domain"/>
    <property type="match status" value="2"/>
</dbReference>
<keyword evidence="9" id="KW-0521">NADP</keyword>
<keyword evidence="5" id="KW-0677">Repeat</keyword>
<dbReference type="PROSITE" id="PS51996">
    <property type="entry name" value="TR_MART"/>
    <property type="match status" value="1"/>
</dbReference>
<dbReference type="Proteomes" id="UP000663870">
    <property type="component" value="Unassembled WGS sequence"/>
</dbReference>
<dbReference type="PANTHER" id="PTHR45641">
    <property type="entry name" value="TETRATRICOPEPTIDE REPEAT PROTEIN (AFU_ORTHOLOGUE AFUA_6G03870)"/>
    <property type="match status" value="1"/>
</dbReference>
<keyword evidence="6 8" id="KW-0802">TPR repeat</keyword>
<dbReference type="GO" id="GO:0106274">
    <property type="term" value="F:NAD+-protein-arginine ADP-ribosyltransferase activity"/>
    <property type="evidence" value="ECO:0007669"/>
    <property type="project" value="UniProtKB-EC"/>
</dbReference>
<gene>
    <name evidence="10" type="ORF">JXQ802_LOCUS6072</name>
</gene>
<organism evidence="10 11">
    <name type="scientific">Rotaria sordida</name>
    <dbReference type="NCBI Taxonomy" id="392033"/>
    <lineage>
        <taxon>Eukaryota</taxon>
        <taxon>Metazoa</taxon>
        <taxon>Spiralia</taxon>
        <taxon>Gnathifera</taxon>
        <taxon>Rotifera</taxon>
        <taxon>Eurotatoria</taxon>
        <taxon>Bdelloidea</taxon>
        <taxon>Philodinida</taxon>
        <taxon>Philodinidae</taxon>
        <taxon>Rotaria</taxon>
    </lineage>
</organism>
<dbReference type="SUPFAM" id="SSF56399">
    <property type="entry name" value="ADP-ribosylation"/>
    <property type="match status" value="1"/>
</dbReference>
<keyword evidence="3 9" id="KW-0808">Transferase</keyword>
<keyword evidence="9" id="KW-0520">NAD</keyword>
<feature type="repeat" description="TPR" evidence="8">
    <location>
        <begin position="524"/>
        <end position="557"/>
    </location>
</feature>
<feature type="repeat" description="TPR" evidence="8">
    <location>
        <begin position="566"/>
        <end position="599"/>
    </location>
</feature>
<evidence type="ECO:0000313" key="11">
    <source>
        <dbReference type="Proteomes" id="UP000663870"/>
    </source>
</evidence>
<keyword evidence="2 9" id="KW-0328">Glycosyltransferase</keyword>
<dbReference type="SUPFAM" id="SSF81901">
    <property type="entry name" value="HCP-like"/>
    <property type="match status" value="1"/>
</dbReference>
<dbReference type="InterPro" id="IPR011990">
    <property type="entry name" value="TPR-like_helical_dom_sf"/>
</dbReference>
<dbReference type="PROSITE" id="PS50005">
    <property type="entry name" value="TPR"/>
    <property type="match status" value="4"/>
</dbReference>
<dbReference type="AlphaFoldDB" id="A0A813VKJ3"/>
<comment type="caution">
    <text evidence="10">The sequence shown here is derived from an EMBL/GenBank/DDBJ whole genome shotgun (WGS) entry which is preliminary data.</text>
</comment>
<comment type="similarity">
    <text evidence="1 9">Belongs to the Arg-specific ADP-ribosyltransferase family.</text>
</comment>
<protein>
    <recommendedName>
        <fullName evidence="9">NAD(P)(+)--arginine ADP-ribosyltransferase</fullName>
        <ecNumber evidence="9">2.4.2.31</ecNumber>
    </recommendedName>
    <alternativeName>
        <fullName evidence="9">Mono(ADP-ribosyl)transferase</fullName>
    </alternativeName>
</protein>
<dbReference type="EMBL" id="CAJNOL010000093">
    <property type="protein sequence ID" value="CAF0838780.1"/>
    <property type="molecule type" value="Genomic_DNA"/>
</dbReference>
<keyword evidence="4" id="KW-0548">Nucleotidyltransferase</keyword>
<comment type="catalytic activity">
    <reaction evidence="7 9">
        <text>L-arginyl-[protein] + NAD(+) = N(omega)-(ADP-D-ribosyl)-L-arginyl-[protein] + nicotinamide + H(+)</text>
        <dbReference type="Rhea" id="RHEA:19149"/>
        <dbReference type="Rhea" id="RHEA-COMP:10532"/>
        <dbReference type="Rhea" id="RHEA-COMP:15087"/>
        <dbReference type="ChEBI" id="CHEBI:15378"/>
        <dbReference type="ChEBI" id="CHEBI:17154"/>
        <dbReference type="ChEBI" id="CHEBI:29965"/>
        <dbReference type="ChEBI" id="CHEBI:57540"/>
        <dbReference type="ChEBI" id="CHEBI:142554"/>
        <dbReference type="EC" id="2.4.2.31"/>
    </reaction>
</comment>
<dbReference type="Pfam" id="PF01129">
    <property type="entry name" value="ART"/>
    <property type="match status" value="1"/>
</dbReference>
<evidence type="ECO:0000256" key="1">
    <source>
        <dbReference type="ARBA" id="ARBA00009558"/>
    </source>
</evidence>
<evidence type="ECO:0000256" key="2">
    <source>
        <dbReference type="ARBA" id="ARBA00022676"/>
    </source>
</evidence>
<evidence type="ECO:0000256" key="6">
    <source>
        <dbReference type="ARBA" id="ARBA00022803"/>
    </source>
</evidence>
<evidence type="ECO:0000313" key="10">
    <source>
        <dbReference type="EMBL" id="CAF0838780.1"/>
    </source>
</evidence>
<dbReference type="Gene3D" id="3.90.176.10">
    <property type="entry name" value="Toxin ADP-ribosyltransferase, Chain A, domain 1"/>
    <property type="match status" value="1"/>
</dbReference>
<keyword evidence="11" id="KW-1185">Reference proteome</keyword>
<proteinExistence type="inferred from homology"/>
<reference evidence="10" key="1">
    <citation type="submission" date="2021-02" db="EMBL/GenBank/DDBJ databases">
        <authorList>
            <person name="Nowell W R."/>
        </authorList>
    </citation>
    <scope>NUCLEOTIDE SEQUENCE</scope>
</reference>
<evidence type="ECO:0000256" key="4">
    <source>
        <dbReference type="ARBA" id="ARBA00022695"/>
    </source>
</evidence>
<dbReference type="PANTHER" id="PTHR45641:SF19">
    <property type="entry name" value="NEPHROCYSTIN-3"/>
    <property type="match status" value="1"/>
</dbReference>